<reference evidence="1 2" key="1">
    <citation type="journal article" date="2014" name="Genome Announc.">
        <title>Draft genome sequences of eight enterohepatic helicobacter species isolated from both laboratory and wild rodents.</title>
        <authorList>
            <person name="Sheh A."/>
            <person name="Shen Z."/>
            <person name="Fox J.G."/>
        </authorList>
    </citation>
    <scope>NUCLEOTIDE SEQUENCE [LARGE SCALE GENOMIC DNA]</scope>
    <source>
        <strain evidence="1 2">Missouri</strain>
    </source>
</reference>
<organism evidence="1 2">
    <name type="scientific">Helicobacter bilis</name>
    <dbReference type="NCBI Taxonomy" id="37372"/>
    <lineage>
        <taxon>Bacteria</taxon>
        <taxon>Pseudomonadati</taxon>
        <taxon>Campylobacterota</taxon>
        <taxon>Epsilonproteobacteria</taxon>
        <taxon>Campylobacterales</taxon>
        <taxon>Helicobacteraceae</taxon>
        <taxon>Helicobacter</taxon>
    </lineage>
</organism>
<dbReference type="RefSeq" id="WP_138160726.1">
    <property type="nucleotide sequence ID" value="NZ_JRPG02000001.1"/>
</dbReference>
<name>A0A6D2CCG7_9HELI</name>
<protein>
    <submittedName>
        <fullName evidence="1">Uncharacterized protein</fullName>
    </submittedName>
</protein>
<sequence>MHTKGRNETSRNGTSHQRKSLYISFPRSYKGQIDFDNDGVLEDAILTGGGGSILVRFGYIEMVN</sequence>
<evidence type="ECO:0000313" key="2">
    <source>
        <dbReference type="Proteomes" id="UP000029870"/>
    </source>
</evidence>
<accession>A0A6D2CCG7</accession>
<comment type="caution">
    <text evidence="1">The sequence shown here is derived from an EMBL/GenBank/DDBJ whole genome shotgun (WGS) entry which is preliminary data.</text>
</comment>
<gene>
    <name evidence="1" type="ORF">LS77_000705</name>
</gene>
<evidence type="ECO:0000313" key="1">
    <source>
        <dbReference type="EMBL" id="TLE06240.1"/>
    </source>
</evidence>
<dbReference type="EMBL" id="JRPH02000002">
    <property type="protein sequence ID" value="TLE06240.1"/>
    <property type="molecule type" value="Genomic_DNA"/>
</dbReference>
<dbReference type="Proteomes" id="UP000029870">
    <property type="component" value="Unassembled WGS sequence"/>
</dbReference>
<proteinExistence type="predicted"/>
<dbReference type="AlphaFoldDB" id="A0A6D2CCG7"/>